<dbReference type="AlphaFoldDB" id="A0A1Q2LJ49"/>
<dbReference type="PRINTS" id="PR00368">
    <property type="entry name" value="FADPNR"/>
</dbReference>
<dbReference type="Proteomes" id="UP000188298">
    <property type="component" value="Chromosome"/>
</dbReference>
<evidence type="ECO:0000256" key="2">
    <source>
        <dbReference type="ARBA" id="ARBA00023002"/>
    </source>
</evidence>
<name>A0A1Q2LJ49_9HELI</name>
<evidence type="ECO:0000313" key="4">
    <source>
        <dbReference type="Proteomes" id="UP000188298"/>
    </source>
</evidence>
<evidence type="ECO:0000313" key="3">
    <source>
        <dbReference type="EMBL" id="AQQ59952.1"/>
    </source>
</evidence>
<accession>A0A1Q2LJ49</accession>
<sequence length="318" mass="34885">MKIYDVVIVGAGPGGIASAIECKKMGIENIVLLEKTDNISAMIREYYKDGKRVDKDYKGQVVTLAGHIPFSDGNKESTLDLFSKLLDENSVEIKLQHEVDNVSKKDSIFIVRTTNNVEFHAKHVIIGIGKMGKPNKPSYPLPTSLRKKINFNVNDCVAGEEILVVGGGNSAVEYAIALNAMTKTTLNYRRKEFNRINDENARELEKSLQNGLISKFGIDIIAVSDKDSKLEVTFSDNSTGIFDRIVYAIGGVVPVDFLKKCGIELDSNGVAQCNEVKESNIANLFVVGDILFKNGGSIALAMNDAYTIATEISKRLQK</sequence>
<dbReference type="RefSeq" id="WP_077388879.1">
    <property type="nucleotide sequence ID" value="NZ_CP019645.1"/>
</dbReference>
<dbReference type="GO" id="GO:0016491">
    <property type="term" value="F:oxidoreductase activity"/>
    <property type="evidence" value="ECO:0007669"/>
    <property type="project" value="UniProtKB-KW"/>
</dbReference>
<keyword evidence="1" id="KW-0285">Flavoprotein</keyword>
<proteinExistence type="predicted"/>
<dbReference type="EMBL" id="CP019645">
    <property type="protein sequence ID" value="AQQ59952.1"/>
    <property type="molecule type" value="Genomic_DNA"/>
</dbReference>
<organism evidence="3 4">
    <name type="scientific">Helicobacter bilis</name>
    <dbReference type="NCBI Taxonomy" id="37372"/>
    <lineage>
        <taxon>Bacteria</taxon>
        <taxon>Pseudomonadati</taxon>
        <taxon>Campylobacterota</taxon>
        <taxon>Epsilonproteobacteria</taxon>
        <taxon>Campylobacterales</taxon>
        <taxon>Helicobacteraceae</taxon>
        <taxon>Helicobacter</taxon>
    </lineage>
</organism>
<dbReference type="InterPro" id="IPR036188">
    <property type="entry name" value="FAD/NAD-bd_sf"/>
</dbReference>
<dbReference type="Pfam" id="PF13738">
    <property type="entry name" value="Pyr_redox_3"/>
    <property type="match status" value="1"/>
</dbReference>
<dbReference type="PANTHER" id="PTHR48105">
    <property type="entry name" value="THIOREDOXIN REDUCTASE 1-RELATED-RELATED"/>
    <property type="match status" value="1"/>
</dbReference>
<reference evidence="3 4" key="1">
    <citation type="submission" date="2017-02" db="EMBL/GenBank/DDBJ databases">
        <title>Whole genome sequencing of Helicobacter bilis strain AAQJH.</title>
        <authorList>
            <person name="Conlan S."/>
            <person name="Thomas P.J."/>
            <person name="Mullikin J."/>
            <person name="Palmore T.N."/>
            <person name="Frank K.M."/>
            <person name="Segre J.A."/>
        </authorList>
    </citation>
    <scope>NUCLEOTIDE SEQUENCE [LARGE SCALE GENOMIC DNA]</scope>
    <source>
        <strain evidence="3 4">AAQJH</strain>
    </source>
</reference>
<dbReference type="KEGG" id="hbl:XJ32_07485"/>
<keyword evidence="2" id="KW-0560">Oxidoreductase</keyword>
<dbReference type="Gene3D" id="3.50.50.60">
    <property type="entry name" value="FAD/NAD(P)-binding domain"/>
    <property type="match status" value="2"/>
</dbReference>
<dbReference type="InterPro" id="IPR050097">
    <property type="entry name" value="Ferredoxin-NADP_redctase_2"/>
</dbReference>
<gene>
    <name evidence="3" type="ORF">XJ32_07485</name>
</gene>
<protein>
    <submittedName>
        <fullName evidence="3">Pyridine nucleotide-disulfide oxidoreductase</fullName>
    </submittedName>
</protein>
<evidence type="ECO:0000256" key="1">
    <source>
        <dbReference type="ARBA" id="ARBA00022630"/>
    </source>
</evidence>
<dbReference type="SUPFAM" id="SSF51905">
    <property type="entry name" value="FAD/NAD(P)-binding domain"/>
    <property type="match status" value="1"/>
</dbReference>
<dbReference type="PRINTS" id="PR00469">
    <property type="entry name" value="PNDRDTASEII"/>
</dbReference>